<keyword evidence="3" id="KW-0809">Transit peptide</keyword>
<gene>
    <name evidence="8" type="ORF">C2E21_8137</name>
</gene>
<protein>
    <recommendedName>
        <fullName evidence="7">Large ribosomal subunit protein bL32m</fullName>
    </recommendedName>
</protein>
<evidence type="ECO:0000256" key="6">
    <source>
        <dbReference type="ARBA" id="ARBA00023274"/>
    </source>
</evidence>
<evidence type="ECO:0000256" key="5">
    <source>
        <dbReference type="ARBA" id="ARBA00023128"/>
    </source>
</evidence>
<dbReference type="PANTHER" id="PTHR21026">
    <property type="entry name" value="39S RIBOSOMAL PROTEIN L32, MITOCHONDRIAL"/>
    <property type="match status" value="1"/>
</dbReference>
<evidence type="ECO:0000313" key="9">
    <source>
        <dbReference type="Proteomes" id="UP000239899"/>
    </source>
</evidence>
<dbReference type="AlphaFoldDB" id="A0A2P6TFQ7"/>
<comment type="caution">
    <text evidence="8">The sequence shown here is derived from an EMBL/GenBank/DDBJ whole genome shotgun (WGS) entry which is preliminary data.</text>
</comment>
<dbReference type="PANTHER" id="PTHR21026:SF2">
    <property type="entry name" value="LARGE RIBOSOMAL SUBUNIT PROTEIN BL32M"/>
    <property type="match status" value="1"/>
</dbReference>
<dbReference type="GO" id="GO:0006412">
    <property type="term" value="P:translation"/>
    <property type="evidence" value="ECO:0007669"/>
    <property type="project" value="InterPro"/>
</dbReference>
<comment type="subcellular location">
    <subcellularLocation>
        <location evidence="1">Mitochondrion</location>
    </subcellularLocation>
</comment>
<dbReference type="InterPro" id="IPR002677">
    <property type="entry name" value="Ribosomal_bL32"/>
</dbReference>
<dbReference type="EMBL" id="LHPG02000018">
    <property type="protein sequence ID" value="PRW32943.1"/>
    <property type="molecule type" value="Genomic_DNA"/>
</dbReference>
<evidence type="ECO:0000256" key="4">
    <source>
        <dbReference type="ARBA" id="ARBA00022980"/>
    </source>
</evidence>
<sequence>MAAFRAARQGLRALSSTPALAAQQQAGFTSLTLGSWWQGTASPAAANAAALGWQRVTALLPSLEDMQLMAAPKKKVSPHRKGKRSANKFIRFVPVVAQCSKCGRVFQQHSMPSKCEEDECPAFNLRQRPDSTL</sequence>
<keyword evidence="9" id="KW-1185">Reference proteome</keyword>
<dbReference type="GO" id="GO:0015934">
    <property type="term" value="C:large ribosomal subunit"/>
    <property type="evidence" value="ECO:0007669"/>
    <property type="project" value="InterPro"/>
</dbReference>
<name>A0A2P6TFQ7_CHLSO</name>
<evidence type="ECO:0000256" key="7">
    <source>
        <dbReference type="ARBA" id="ARBA00039935"/>
    </source>
</evidence>
<evidence type="ECO:0000256" key="2">
    <source>
        <dbReference type="ARBA" id="ARBA00008560"/>
    </source>
</evidence>
<dbReference type="OrthoDB" id="509697at2759"/>
<dbReference type="GO" id="GO:0005739">
    <property type="term" value="C:mitochondrion"/>
    <property type="evidence" value="ECO:0007669"/>
    <property type="project" value="UniProtKB-SubCell"/>
</dbReference>
<reference evidence="8 9" key="1">
    <citation type="journal article" date="2018" name="Plant J.">
        <title>Genome sequences of Chlorella sorokiniana UTEX 1602 and Micractinium conductrix SAG 241.80: implications to maltose excretion by a green alga.</title>
        <authorList>
            <person name="Arriola M.B."/>
            <person name="Velmurugan N."/>
            <person name="Zhang Y."/>
            <person name="Plunkett M.H."/>
            <person name="Hondzo H."/>
            <person name="Barney B.M."/>
        </authorList>
    </citation>
    <scope>NUCLEOTIDE SEQUENCE [LARGE SCALE GENOMIC DNA]</scope>
    <source>
        <strain evidence="9">UTEX 1602</strain>
    </source>
</reference>
<dbReference type="Pfam" id="PF01783">
    <property type="entry name" value="Ribosomal_L32p"/>
    <property type="match status" value="1"/>
</dbReference>
<dbReference type="SUPFAM" id="SSF57829">
    <property type="entry name" value="Zn-binding ribosomal proteins"/>
    <property type="match status" value="1"/>
</dbReference>
<keyword evidence="6" id="KW-0687">Ribonucleoprotein</keyword>
<keyword evidence="5" id="KW-0496">Mitochondrion</keyword>
<evidence type="ECO:0000256" key="3">
    <source>
        <dbReference type="ARBA" id="ARBA00022946"/>
    </source>
</evidence>
<organism evidence="8 9">
    <name type="scientific">Chlorella sorokiniana</name>
    <name type="common">Freshwater green alga</name>
    <dbReference type="NCBI Taxonomy" id="3076"/>
    <lineage>
        <taxon>Eukaryota</taxon>
        <taxon>Viridiplantae</taxon>
        <taxon>Chlorophyta</taxon>
        <taxon>core chlorophytes</taxon>
        <taxon>Trebouxiophyceae</taxon>
        <taxon>Chlorellales</taxon>
        <taxon>Chlorellaceae</taxon>
        <taxon>Chlorella clade</taxon>
        <taxon>Chlorella</taxon>
    </lineage>
</organism>
<proteinExistence type="inferred from homology"/>
<dbReference type="NCBIfam" id="TIGR01031">
    <property type="entry name" value="rpmF_bact"/>
    <property type="match status" value="1"/>
</dbReference>
<dbReference type="Proteomes" id="UP000239899">
    <property type="component" value="Unassembled WGS sequence"/>
</dbReference>
<comment type="similarity">
    <text evidence="2">Belongs to the bacterial ribosomal protein bL32 family.</text>
</comment>
<accession>A0A2P6TFQ7</accession>
<keyword evidence="4" id="KW-0689">Ribosomal protein</keyword>
<evidence type="ECO:0000313" key="8">
    <source>
        <dbReference type="EMBL" id="PRW32943.1"/>
    </source>
</evidence>
<dbReference type="GO" id="GO:0003735">
    <property type="term" value="F:structural constituent of ribosome"/>
    <property type="evidence" value="ECO:0007669"/>
    <property type="project" value="InterPro"/>
</dbReference>
<evidence type="ECO:0000256" key="1">
    <source>
        <dbReference type="ARBA" id="ARBA00004173"/>
    </source>
</evidence>
<dbReference type="InterPro" id="IPR051991">
    <property type="entry name" value="Mitoribosomal_protein_bL32"/>
</dbReference>
<dbReference type="STRING" id="3076.A0A2P6TFQ7"/>
<dbReference type="InterPro" id="IPR011332">
    <property type="entry name" value="Ribosomal_zn-bd"/>
</dbReference>